<dbReference type="GO" id="GO:0006210">
    <property type="term" value="P:thymine catabolic process"/>
    <property type="evidence" value="ECO:0007669"/>
    <property type="project" value="TreeGrafter"/>
</dbReference>
<feature type="region of interest" description="Disordered" evidence="4">
    <location>
        <begin position="1"/>
        <end position="23"/>
    </location>
</feature>
<dbReference type="FunFam" id="3.40.605.10:FF:000003">
    <property type="entry name" value="Methylmalonate-semialdehyde dehydrogenase [acylating]"/>
    <property type="match status" value="1"/>
</dbReference>
<evidence type="ECO:0000259" key="5">
    <source>
        <dbReference type="Pfam" id="PF00171"/>
    </source>
</evidence>
<evidence type="ECO:0000313" key="6">
    <source>
        <dbReference type="EMBL" id="RDC60723.1"/>
    </source>
</evidence>
<dbReference type="Gene3D" id="3.40.309.10">
    <property type="entry name" value="Aldehyde Dehydrogenase, Chain A, domain 2"/>
    <property type="match status" value="1"/>
</dbReference>
<evidence type="ECO:0000313" key="7">
    <source>
        <dbReference type="Proteomes" id="UP000253727"/>
    </source>
</evidence>
<dbReference type="PANTHER" id="PTHR43866">
    <property type="entry name" value="MALONATE-SEMIALDEHYDE DEHYDROGENASE"/>
    <property type="match status" value="1"/>
</dbReference>
<proteinExistence type="predicted"/>
<evidence type="ECO:0000256" key="3">
    <source>
        <dbReference type="ARBA" id="ARBA00023027"/>
    </source>
</evidence>
<evidence type="ECO:0000256" key="1">
    <source>
        <dbReference type="ARBA" id="ARBA00013048"/>
    </source>
</evidence>
<protein>
    <recommendedName>
        <fullName evidence="1">methylmalonate-semialdehyde dehydrogenase (CoA acylating)</fullName>
        <ecNumber evidence="1">1.2.1.27</ecNumber>
    </recommendedName>
</protein>
<keyword evidence="3" id="KW-0520">NAD</keyword>
<dbReference type="Gene3D" id="3.40.605.10">
    <property type="entry name" value="Aldehyde Dehydrogenase, Chain A, domain 1"/>
    <property type="match status" value="1"/>
</dbReference>
<dbReference type="PANTHER" id="PTHR43866:SF4">
    <property type="entry name" value="MALONATE-SEMIALDEHYDE DEHYDROGENASE"/>
    <property type="match status" value="1"/>
</dbReference>
<sequence>MRTVDHFIKGGAGGNAGSRTGDIFDPNTGDVQATVKLAGKALLDQAVANAQAVQPEWAATNPQRRARVMFKFKDLLEQNMDELARLLSSEHGKVIDDARGDVQRGLEVVEFAAGIPQALKGEYTHGAGPGIDVYSMRQPLGIGAGITPFNFPAMIPMWMFAMATACGNAFILKPSERDPSVPVRLAELFLEAGAPEGLLQVVHGDKEMVDAILDHPAISAISFVGSSDIAHYVYKRGVDAGKRVQAMGGAKNHGIIMPDADMDQAVNDLIGAAYGSAGERCMALPVVVPVGQDTADKLREKLLPAIDKLRLGVSSDPDAQYGPVINAAHKERVEGWIQKGVDEGAELVVDGRGFELQGHEKGFFIGPSLFDHVTTDMESYKEEIFGPVLQIVRADTFEDALRLPSEHQYGNGVAIFTRNGHAAREFAARVQVGMVGINVPIPVPVSYHSFGGWKRSGFGDHNQYGMEGLRFWTKTKTVTQRWPDGTADGTGENAFVIPTMG</sequence>
<dbReference type="RefSeq" id="WP_115366827.1">
    <property type="nucleotide sequence ID" value="NZ_QBKA01000002.1"/>
</dbReference>
<feature type="domain" description="Aldehyde dehydrogenase" evidence="5">
    <location>
        <begin position="19"/>
        <end position="478"/>
    </location>
</feature>
<gene>
    <name evidence="6" type="primary">mmsA</name>
    <name evidence="6" type="ORF">HME9302_01939</name>
</gene>
<dbReference type="InterPro" id="IPR010061">
    <property type="entry name" value="MeMal-semiAld_DH"/>
</dbReference>
<name>A0A369Q783_9SPHN</name>
<reference evidence="6 7" key="1">
    <citation type="submission" date="2018-04" db="EMBL/GenBank/DDBJ databases">
        <title>Altererythrobacter sp. HME9302 genome sequencing and assembly.</title>
        <authorList>
            <person name="Kang H."/>
            <person name="Kim H."/>
            <person name="Joh K."/>
        </authorList>
    </citation>
    <scope>NUCLEOTIDE SEQUENCE [LARGE SCALE GENOMIC DNA]</scope>
    <source>
        <strain evidence="6 7">HME9302</strain>
    </source>
</reference>
<accession>A0A369Q783</accession>
<dbReference type="InterPro" id="IPR016161">
    <property type="entry name" value="Ald_DH/histidinol_DH"/>
</dbReference>
<organism evidence="6 7">
    <name type="scientific">Alteripontixanthobacter maritimus</name>
    <dbReference type="NCBI Taxonomy" id="2161824"/>
    <lineage>
        <taxon>Bacteria</taxon>
        <taxon>Pseudomonadati</taxon>
        <taxon>Pseudomonadota</taxon>
        <taxon>Alphaproteobacteria</taxon>
        <taxon>Sphingomonadales</taxon>
        <taxon>Erythrobacteraceae</taxon>
        <taxon>Alteripontixanthobacter</taxon>
    </lineage>
</organism>
<dbReference type="EC" id="1.2.1.27" evidence="1"/>
<dbReference type="AlphaFoldDB" id="A0A369Q783"/>
<comment type="caution">
    <text evidence="6">The sequence shown here is derived from an EMBL/GenBank/DDBJ whole genome shotgun (WGS) entry which is preliminary data.</text>
</comment>
<dbReference type="SUPFAM" id="SSF53720">
    <property type="entry name" value="ALDH-like"/>
    <property type="match status" value="1"/>
</dbReference>
<dbReference type="CDD" id="cd07085">
    <property type="entry name" value="ALDH_F6_MMSDH"/>
    <property type="match status" value="1"/>
</dbReference>
<evidence type="ECO:0000256" key="4">
    <source>
        <dbReference type="SAM" id="MobiDB-lite"/>
    </source>
</evidence>
<keyword evidence="7" id="KW-1185">Reference proteome</keyword>
<dbReference type="FunFam" id="3.40.309.10:FF:000002">
    <property type="entry name" value="Methylmalonate-semialdehyde dehydrogenase (Acylating)"/>
    <property type="match status" value="1"/>
</dbReference>
<dbReference type="Pfam" id="PF00171">
    <property type="entry name" value="Aldedh"/>
    <property type="match status" value="1"/>
</dbReference>
<dbReference type="GO" id="GO:0006574">
    <property type="term" value="P:L-valine catabolic process"/>
    <property type="evidence" value="ECO:0007669"/>
    <property type="project" value="TreeGrafter"/>
</dbReference>
<dbReference type="Proteomes" id="UP000253727">
    <property type="component" value="Unassembled WGS sequence"/>
</dbReference>
<keyword evidence="2 6" id="KW-0560">Oxidoreductase</keyword>
<dbReference type="GO" id="GO:0004491">
    <property type="term" value="F:methylmalonate-semialdehyde dehydrogenase (acylating, NAD) activity"/>
    <property type="evidence" value="ECO:0007669"/>
    <property type="project" value="UniProtKB-EC"/>
</dbReference>
<dbReference type="InterPro" id="IPR016162">
    <property type="entry name" value="Ald_DH_N"/>
</dbReference>
<dbReference type="OrthoDB" id="9761688at2"/>
<dbReference type="EMBL" id="QBKA01000002">
    <property type="protein sequence ID" value="RDC60723.1"/>
    <property type="molecule type" value="Genomic_DNA"/>
</dbReference>
<dbReference type="InterPro" id="IPR016163">
    <property type="entry name" value="Ald_DH_C"/>
</dbReference>
<dbReference type="InterPro" id="IPR015590">
    <property type="entry name" value="Aldehyde_DH_dom"/>
</dbReference>
<evidence type="ECO:0000256" key="2">
    <source>
        <dbReference type="ARBA" id="ARBA00023002"/>
    </source>
</evidence>
<dbReference type="NCBIfam" id="TIGR01722">
    <property type="entry name" value="MMSDH"/>
    <property type="match status" value="1"/>
</dbReference>